<accession>A0A6J5MI19</accession>
<reference evidence="2" key="1">
    <citation type="submission" date="2020-04" db="EMBL/GenBank/DDBJ databases">
        <authorList>
            <person name="Chiriac C."/>
            <person name="Salcher M."/>
            <person name="Ghai R."/>
            <person name="Kavagutti S V."/>
        </authorList>
    </citation>
    <scope>NUCLEOTIDE SEQUENCE</scope>
</reference>
<organism evidence="2">
    <name type="scientific">uncultured Caudovirales phage</name>
    <dbReference type="NCBI Taxonomy" id="2100421"/>
    <lineage>
        <taxon>Viruses</taxon>
        <taxon>Duplodnaviria</taxon>
        <taxon>Heunggongvirae</taxon>
        <taxon>Uroviricota</taxon>
        <taxon>Caudoviricetes</taxon>
        <taxon>Peduoviridae</taxon>
        <taxon>Maltschvirus</taxon>
        <taxon>Maltschvirus maltsch</taxon>
    </lineage>
</organism>
<sequence>MTDAERGRQHGRLGLEARYPHNPRYMAAFRDGEAWLLREADKDRPDDTMTPGGTNDSHFDAWHGW</sequence>
<dbReference type="EMBL" id="LR796717">
    <property type="protein sequence ID" value="CAB4161337.1"/>
    <property type="molecule type" value="Genomic_DNA"/>
</dbReference>
<proteinExistence type="predicted"/>
<dbReference type="EMBL" id="LR796469">
    <property type="protein sequence ID" value="CAB4146334.1"/>
    <property type="molecule type" value="Genomic_DNA"/>
</dbReference>
<name>A0A6J5MI19_9CAUD</name>
<gene>
    <name evidence="4" type="ORF">UFOVP1161_6</name>
    <name evidence="2" type="ORF">UFOVP501_6</name>
    <name evidence="3" type="ORF">UFOVP762_45</name>
</gene>
<evidence type="ECO:0000313" key="2">
    <source>
        <dbReference type="EMBL" id="CAB4146334.1"/>
    </source>
</evidence>
<evidence type="ECO:0000313" key="3">
    <source>
        <dbReference type="EMBL" id="CAB4161337.1"/>
    </source>
</evidence>
<dbReference type="EMBL" id="LR797106">
    <property type="protein sequence ID" value="CAB4187142.1"/>
    <property type="molecule type" value="Genomic_DNA"/>
</dbReference>
<evidence type="ECO:0000313" key="4">
    <source>
        <dbReference type="EMBL" id="CAB4187142.1"/>
    </source>
</evidence>
<feature type="region of interest" description="Disordered" evidence="1">
    <location>
        <begin position="42"/>
        <end position="65"/>
    </location>
</feature>
<evidence type="ECO:0000256" key="1">
    <source>
        <dbReference type="SAM" id="MobiDB-lite"/>
    </source>
</evidence>
<protein>
    <submittedName>
        <fullName evidence="2">Uncharacterized protein</fullName>
    </submittedName>
</protein>